<dbReference type="WBParaSite" id="PS1159_v2.g22404.t1">
    <property type="protein sequence ID" value="PS1159_v2.g22404.t1"/>
    <property type="gene ID" value="PS1159_v2.g22404"/>
</dbReference>
<protein>
    <submittedName>
        <fullName evidence="2">Uncharacterized protein</fullName>
    </submittedName>
</protein>
<proteinExistence type="predicted"/>
<reference evidence="2" key="1">
    <citation type="submission" date="2022-11" db="UniProtKB">
        <authorList>
            <consortium name="WormBaseParasite"/>
        </authorList>
    </citation>
    <scope>IDENTIFICATION</scope>
</reference>
<organism evidence="1 2">
    <name type="scientific">Panagrolaimus sp. PS1159</name>
    <dbReference type="NCBI Taxonomy" id="55785"/>
    <lineage>
        <taxon>Eukaryota</taxon>
        <taxon>Metazoa</taxon>
        <taxon>Ecdysozoa</taxon>
        <taxon>Nematoda</taxon>
        <taxon>Chromadorea</taxon>
        <taxon>Rhabditida</taxon>
        <taxon>Tylenchina</taxon>
        <taxon>Panagrolaimomorpha</taxon>
        <taxon>Panagrolaimoidea</taxon>
        <taxon>Panagrolaimidae</taxon>
        <taxon>Panagrolaimus</taxon>
    </lineage>
</organism>
<sequence length="109" mass="13367">MIMALLPKIQELLIEKVKCNSKTAKILSKQKYREKFEYFHVSDIRGEPFDPYLFQQFFVKNMAKHLRLFLTFDYFNEEFEENIKQVFNDSNCFSEEMKKNFDVRFKNIR</sequence>
<name>A0AC35FZ67_9BILA</name>
<evidence type="ECO:0000313" key="2">
    <source>
        <dbReference type="WBParaSite" id="PS1159_v2.g22404.t1"/>
    </source>
</evidence>
<evidence type="ECO:0000313" key="1">
    <source>
        <dbReference type="Proteomes" id="UP000887580"/>
    </source>
</evidence>
<accession>A0AC35FZ67</accession>
<dbReference type="Proteomes" id="UP000887580">
    <property type="component" value="Unplaced"/>
</dbReference>